<feature type="signal peptide" evidence="1">
    <location>
        <begin position="1"/>
        <end position="25"/>
    </location>
</feature>
<dbReference type="PANTHER" id="PTHR37835:SF1">
    <property type="entry name" value="ALPHA-CLOSTRIPAIN"/>
    <property type="match status" value="1"/>
</dbReference>
<protein>
    <submittedName>
        <fullName evidence="2">Clostripain-related cysteine peptidase</fullName>
    </submittedName>
</protein>
<dbReference type="EMBL" id="JBHLTG010000008">
    <property type="protein sequence ID" value="MFC0681641.1"/>
    <property type="molecule type" value="Genomic_DNA"/>
</dbReference>
<sequence length="633" mass="66428">MLRTPAVVLALLIAAGLGGCGVVPASAPQPSAEEGTWTVLTYSIADTDLEPFMMDDVDEMGEVGSSEHLNVVALVDRAEGYDDEPVLGLEEWVGAKTLEVVPGGAVVQNDHGDLNTGDPAVLADFLADGIRAYPADHYALILSDHGASWPGVGGDESAGADTLTLEELDRALGDGLAEAGVGKLDLLGFDACLMATYEVASALAPRADRLLASQELEPGHGWDYAALSVLTEPGTSVDELGAAMIDGFEAQAVEQGTEPEITLSLVDLTALPSLDSAVADFTGALIERAGSVSPAVGRTLAETLGFGRSPDPAEDSHLADLGMLAAEIGVDALDVADQADAVVRALNDAIVDKVNGQALSGATGLSVYFPPVSDYFDPEYAGVESNGGWGDFLAAYYSAGRQIPLAEQAQFLPREAEVVFEEEGLSITGYFELAAEDNLAEAFIRYGMVEYDDSITFLGEEPADIAEDGSGYASGLYDLSALVLTDGEDEALAYFELLVDDETGLATIDVPLGYSAPDDSAGDTYQDALLSLLIDPEGAGLLSETYYAYQEELGTYGELTADPSGLIAPEVLNVLDDGTEEWIATTDVGLWADLPSLQYEFRPLDSATRVYIELWVRDFGGNTDVVSAVVQVP</sequence>
<gene>
    <name evidence="2" type="ORF">ACFFGH_27745</name>
</gene>
<comment type="caution">
    <text evidence="2">The sequence shown here is derived from an EMBL/GenBank/DDBJ whole genome shotgun (WGS) entry which is preliminary data.</text>
</comment>
<dbReference type="RefSeq" id="WP_386674627.1">
    <property type="nucleotide sequence ID" value="NZ_JBHLTG010000008.1"/>
</dbReference>
<evidence type="ECO:0000313" key="2">
    <source>
        <dbReference type="EMBL" id="MFC0681641.1"/>
    </source>
</evidence>
<dbReference type="PANTHER" id="PTHR37835">
    <property type="entry name" value="ALPHA-CLOSTRIPAIN"/>
    <property type="match status" value="1"/>
</dbReference>
<keyword evidence="1" id="KW-0732">Signal</keyword>
<organism evidence="2 3">
    <name type="scientific">Lysobacter korlensis</name>
    <dbReference type="NCBI Taxonomy" id="553636"/>
    <lineage>
        <taxon>Bacteria</taxon>
        <taxon>Pseudomonadati</taxon>
        <taxon>Pseudomonadota</taxon>
        <taxon>Gammaproteobacteria</taxon>
        <taxon>Lysobacterales</taxon>
        <taxon>Lysobacteraceae</taxon>
        <taxon>Lysobacter</taxon>
    </lineage>
</organism>
<dbReference type="Proteomes" id="UP001589896">
    <property type="component" value="Unassembled WGS sequence"/>
</dbReference>
<keyword evidence="3" id="KW-1185">Reference proteome</keyword>
<dbReference type="PROSITE" id="PS51257">
    <property type="entry name" value="PROKAR_LIPOPROTEIN"/>
    <property type="match status" value="1"/>
</dbReference>
<accession>A0ABV6RXD5</accession>
<evidence type="ECO:0000256" key="1">
    <source>
        <dbReference type="SAM" id="SignalP"/>
    </source>
</evidence>
<name>A0ABV6RXD5_9GAMM</name>
<evidence type="ECO:0000313" key="3">
    <source>
        <dbReference type="Proteomes" id="UP001589896"/>
    </source>
</evidence>
<proteinExistence type="predicted"/>
<dbReference type="Gene3D" id="3.40.50.11970">
    <property type="match status" value="1"/>
</dbReference>
<dbReference type="Pfam" id="PF03415">
    <property type="entry name" value="Peptidase_C11"/>
    <property type="match status" value="1"/>
</dbReference>
<dbReference type="InterPro" id="IPR005077">
    <property type="entry name" value="Peptidase_C11"/>
</dbReference>
<feature type="chain" id="PRO_5046790957" evidence="1">
    <location>
        <begin position="26"/>
        <end position="633"/>
    </location>
</feature>
<reference evidence="2 3" key="1">
    <citation type="submission" date="2024-09" db="EMBL/GenBank/DDBJ databases">
        <authorList>
            <person name="Sun Q."/>
            <person name="Mori K."/>
        </authorList>
    </citation>
    <scope>NUCLEOTIDE SEQUENCE [LARGE SCALE GENOMIC DNA]</scope>
    <source>
        <strain evidence="2 3">KCTC 23076</strain>
    </source>
</reference>